<keyword evidence="3" id="KW-1185">Reference proteome</keyword>
<reference evidence="2 3" key="1">
    <citation type="submission" date="2019-05" db="EMBL/GenBank/DDBJ databases">
        <title>Panacibacter sp. strain 17mud1-8 Genome sequencing and assembly.</title>
        <authorList>
            <person name="Chhetri G."/>
        </authorList>
    </citation>
    <scope>NUCLEOTIDE SEQUENCE [LARGE SCALE GENOMIC DNA]</scope>
    <source>
        <strain evidence="2 3">17mud1-8</strain>
    </source>
</reference>
<name>A0A4U3KZW2_9BACT</name>
<gene>
    <name evidence="2" type="ORF">FC093_12850</name>
</gene>
<sequence length="149" mass="17632">MKKLIILAAVTLFSLTSVGQSNPEDLINTFFKEYAKSPGKAVEDIYATNPWTIRIKDGIETMKNEVNKYTVDYVGKYYGYELITKKQFSESFILYSYMIKYDRQPMRFIFKLYKPNDKWTLFSFKIDSDLDDEIEQAAKLYYLNLDKEK</sequence>
<dbReference type="RefSeq" id="WP_137262194.1">
    <property type="nucleotide sequence ID" value="NZ_SZQL01000009.1"/>
</dbReference>
<dbReference type="Proteomes" id="UP000305848">
    <property type="component" value="Unassembled WGS sequence"/>
</dbReference>
<dbReference type="OrthoDB" id="1367364at2"/>
<proteinExistence type="predicted"/>
<comment type="caution">
    <text evidence="2">The sequence shown here is derived from an EMBL/GenBank/DDBJ whole genome shotgun (WGS) entry which is preliminary data.</text>
</comment>
<evidence type="ECO:0000256" key="1">
    <source>
        <dbReference type="SAM" id="SignalP"/>
    </source>
</evidence>
<evidence type="ECO:0000313" key="3">
    <source>
        <dbReference type="Proteomes" id="UP000305848"/>
    </source>
</evidence>
<feature type="chain" id="PRO_5020322288" description="DUF3887 domain-containing protein" evidence="1">
    <location>
        <begin position="20"/>
        <end position="149"/>
    </location>
</feature>
<protein>
    <recommendedName>
        <fullName evidence="4">DUF3887 domain-containing protein</fullName>
    </recommendedName>
</protein>
<accession>A0A4U3KZW2</accession>
<dbReference type="AlphaFoldDB" id="A0A4U3KZW2"/>
<feature type="signal peptide" evidence="1">
    <location>
        <begin position="1"/>
        <end position="19"/>
    </location>
</feature>
<organism evidence="2 3">
    <name type="scientific">Ilyomonas limi</name>
    <dbReference type="NCBI Taxonomy" id="2575867"/>
    <lineage>
        <taxon>Bacteria</taxon>
        <taxon>Pseudomonadati</taxon>
        <taxon>Bacteroidota</taxon>
        <taxon>Chitinophagia</taxon>
        <taxon>Chitinophagales</taxon>
        <taxon>Chitinophagaceae</taxon>
        <taxon>Ilyomonas</taxon>
    </lineage>
</organism>
<dbReference type="EMBL" id="SZQL01000009">
    <property type="protein sequence ID" value="TKK68090.1"/>
    <property type="molecule type" value="Genomic_DNA"/>
</dbReference>
<evidence type="ECO:0000313" key="2">
    <source>
        <dbReference type="EMBL" id="TKK68090.1"/>
    </source>
</evidence>
<keyword evidence="1" id="KW-0732">Signal</keyword>
<evidence type="ECO:0008006" key="4">
    <source>
        <dbReference type="Google" id="ProtNLM"/>
    </source>
</evidence>